<name>A0A015J618_RHIIW</name>
<comment type="caution">
    <text evidence="1">The sequence shown here is derived from an EMBL/GenBank/DDBJ whole genome shotgun (WGS) entry which is preliminary data.</text>
</comment>
<dbReference type="OrthoDB" id="2355842at2759"/>
<dbReference type="Gene3D" id="3.80.10.10">
    <property type="entry name" value="Ribonuclease Inhibitor"/>
    <property type="match status" value="1"/>
</dbReference>
<protein>
    <submittedName>
        <fullName evidence="1">Uncharacterized protein</fullName>
    </submittedName>
</protein>
<evidence type="ECO:0000313" key="2">
    <source>
        <dbReference type="Proteomes" id="UP000022910"/>
    </source>
</evidence>
<reference evidence="1 2" key="1">
    <citation type="submission" date="2014-02" db="EMBL/GenBank/DDBJ databases">
        <title>Single nucleus genome sequencing reveals high similarity among nuclei of an endomycorrhizal fungus.</title>
        <authorList>
            <person name="Lin K."/>
            <person name="Geurts R."/>
            <person name="Zhang Z."/>
            <person name="Limpens E."/>
            <person name="Saunders D.G."/>
            <person name="Mu D."/>
            <person name="Pang E."/>
            <person name="Cao H."/>
            <person name="Cha H."/>
            <person name="Lin T."/>
            <person name="Zhou Q."/>
            <person name="Shang Y."/>
            <person name="Li Y."/>
            <person name="Ivanov S."/>
            <person name="Sharma T."/>
            <person name="Velzen R.V."/>
            <person name="Ruijter N.D."/>
            <person name="Aanen D.K."/>
            <person name="Win J."/>
            <person name="Kamoun S."/>
            <person name="Bisseling T."/>
            <person name="Huang S."/>
        </authorList>
    </citation>
    <scope>NUCLEOTIDE SEQUENCE [LARGE SCALE GENOMIC DNA]</scope>
    <source>
        <strain evidence="2">DAOM197198w</strain>
    </source>
</reference>
<proteinExistence type="predicted"/>
<dbReference type="Proteomes" id="UP000022910">
    <property type="component" value="Unassembled WGS sequence"/>
</dbReference>
<keyword evidence="2" id="KW-1185">Reference proteome</keyword>
<gene>
    <name evidence="1" type="ORF">RirG_137640</name>
</gene>
<dbReference type="EMBL" id="JEMT01022632">
    <property type="protein sequence ID" value="EXX64982.1"/>
    <property type="molecule type" value="Genomic_DNA"/>
</dbReference>
<accession>A0A015J618</accession>
<dbReference type="HOGENOM" id="CLU_028913_8_2_1"/>
<evidence type="ECO:0000313" key="1">
    <source>
        <dbReference type="EMBL" id="EXX64982.1"/>
    </source>
</evidence>
<organism evidence="1 2">
    <name type="scientific">Rhizophagus irregularis (strain DAOM 197198w)</name>
    <name type="common">Glomus intraradices</name>
    <dbReference type="NCBI Taxonomy" id="1432141"/>
    <lineage>
        <taxon>Eukaryota</taxon>
        <taxon>Fungi</taxon>
        <taxon>Fungi incertae sedis</taxon>
        <taxon>Mucoromycota</taxon>
        <taxon>Glomeromycotina</taxon>
        <taxon>Glomeromycetes</taxon>
        <taxon>Glomerales</taxon>
        <taxon>Glomeraceae</taxon>
        <taxon>Rhizophagus</taxon>
    </lineage>
</organism>
<dbReference type="AlphaFoldDB" id="A0A015J618"/>
<sequence>MNTTTHIPNDIIREIISHINSKDINTLYSCLLVNRTWCEHIIPLLWKYPFNIIKKNPRKLVTIYFNYCDEQTKSITRTVNHNKTLIKYPSYLQKVSFMKIYDAILDWVLFNNDKTENNEEIKSFPSKKDQIFSIMLSKEMLKMFLNNSPLLEYLKIDISRELRRRTRCEFISFSSSLNISLNRLNTLHCSNDNANNEILKVIAQSTTTIKNIIIFENDDWNNDNVGIVNSTISKLIKTQQGIERVTINQVSKGITEILSSLKSQKNTLKEIHFNHVSFGKDENALKYISDFSENLKELRFRNCYNLTNNVMKELLSIEFPKLISLEINNDDYFSNTENYPTKEILELIKNLGNNLSELILNTSSLSNSIFHHIKNYCNNLTTLGLDIGYNQLLLLFELFKSLNKLERFIVQSDGGSIHIDNWLKKIPQSITSLEVNGWIISPNGLNDFLNINRNKINILSWRLPTNVNFNDYSNIIDNYIIKNNLYFVKSLQNHYQKGQYWDEVRIEFI</sequence>
<dbReference type="InterPro" id="IPR032675">
    <property type="entry name" value="LRR_dom_sf"/>
</dbReference>